<evidence type="ECO:0000313" key="2">
    <source>
        <dbReference type="Proteomes" id="UP001165063"/>
    </source>
</evidence>
<dbReference type="SUPFAM" id="SSF51445">
    <property type="entry name" value="(Trans)glycosidases"/>
    <property type="match status" value="1"/>
</dbReference>
<accession>A0A9W6YVJ4</accession>
<dbReference type="PANTHER" id="PTHR42976">
    <property type="entry name" value="BIFUNCTIONAL CHITINASE/LYSOZYME-RELATED"/>
    <property type="match status" value="1"/>
</dbReference>
<proteinExistence type="predicted"/>
<dbReference type="PANTHER" id="PTHR42976:SF1">
    <property type="entry name" value="GH18 DOMAIN-CONTAINING PROTEIN-RELATED"/>
    <property type="match status" value="1"/>
</dbReference>
<dbReference type="InterPro" id="IPR017853">
    <property type="entry name" value="GH"/>
</dbReference>
<dbReference type="InterPro" id="IPR052750">
    <property type="entry name" value="GH18_Chitinase"/>
</dbReference>
<dbReference type="Gene3D" id="3.20.20.80">
    <property type="entry name" value="Glycosidases"/>
    <property type="match status" value="1"/>
</dbReference>
<dbReference type="EMBL" id="BSXU01000681">
    <property type="protein sequence ID" value="GMG21482.1"/>
    <property type="molecule type" value="Genomic_DNA"/>
</dbReference>
<keyword evidence="2" id="KW-1185">Reference proteome</keyword>
<gene>
    <name evidence="1" type="ORF">Amon01_000202200</name>
</gene>
<dbReference type="AlphaFoldDB" id="A0A9W6YVJ4"/>
<name>A0A9W6YVJ4_AMBMO</name>
<protein>
    <submittedName>
        <fullName evidence="1">Unnamed protein product</fullName>
    </submittedName>
</protein>
<reference evidence="1" key="1">
    <citation type="submission" date="2023-04" db="EMBL/GenBank/DDBJ databases">
        <title>Ambrosiozyma monospora NBRC 1965.</title>
        <authorList>
            <person name="Ichikawa N."/>
            <person name="Sato H."/>
            <person name="Tonouchi N."/>
        </authorList>
    </citation>
    <scope>NUCLEOTIDE SEQUENCE</scope>
    <source>
        <strain evidence="1">NBRC 1965</strain>
    </source>
</reference>
<dbReference type="Proteomes" id="UP001165063">
    <property type="component" value="Unassembled WGS sequence"/>
</dbReference>
<dbReference type="OrthoDB" id="3012298at2759"/>
<sequence>MLNWLVKASGIRHIDLDIEGATCNNPAKAKLFLSMVKEATQDCSYIHFSLTLPVEFNGGLSQPALSVLKLAESLSLRIKIVNLMTMDYYTPLPNVRGASWGSENVRIVTTVYNQLRSLYSWKSAQQVWAMIGICPMIGFNDDQSVFTLNDWEHVVKFAKKHKIGLLTFWAINRDQVAPPSEASALTKNVYSYSNAQTQDYAYVMKYKQVFGL</sequence>
<organism evidence="1 2">
    <name type="scientific">Ambrosiozyma monospora</name>
    <name type="common">Yeast</name>
    <name type="synonym">Endomycopsis monosporus</name>
    <dbReference type="NCBI Taxonomy" id="43982"/>
    <lineage>
        <taxon>Eukaryota</taxon>
        <taxon>Fungi</taxon>
        <taxon>Dikarya</taxon>
        <taxon>Ascomycota</taxon>
        <taxon>Saccharomycotina</taxon>
        <taxon>Pichiomycetes</taxon>
        <taxon>Pichiales</taxon>
        <taxon>Pichiaceae</taxon>
        <taxon>Ambrosiozyma</taxon>
    </lineage>
</organism>
<evidence type="ECO:0000313" key="1">
    <source>
        <dbReference type="EMBL" id="GMG21482.1"/>
    </source>
</evidence>
<comment type="caution">
    <text evidence="1">The sequence shown here is derived from an EMBL/GenBank/DDBJ whole genome shotgun (WGS) entry which is preliminary data.</text>
</comment>